<dbReference type="EMBL" id="SLZW01000002">
    <property type="protein sequence ID" value="TCS64234.1"/>
    <property type="molecule type" value="Genomic_DNA"/>
</dbReference>
<dbReference type="Proteomes" id="UP000295304">
    <property type="component" value="Unassembled WGS sequence"/>
</dbReference>
<keyword evidence="2" id="KW-0732">Signal</keyword>
<proteinExistence type="predicted"/>
<name>A0A4R3JEK5_9PROT</name>
<feature type="region of interest" description="Disordered" evidence="1">
    <location>
        <begin position="303"/>
        <end position="326"/>
    </location>
</feature>
<evidence type="ECO:0000313" key="4">
    <source>
        <dbReference type="Proteomes" id="UP000295304"/>
    </source>
</evidence>
<dbReference type="OrthoDB" id="5296315at2"/>
<keyword evidence="4" id="KW-1185">Reference proteome</keyword>
<feature type="signal peptide" evidence="2">
    <location>
        <begin position="1"/>
        <end position="20"/>
    </location>
</feature>
<dbReference type="SUPFAM" id="SSF56954">
    <property type="entry name" value="Outer membrane efflux proteins (OEP)"/>
    <property type="match status" value="1"/>
</dbReference>
<protein>
    <submittedName>
        <fullName evidence="3">Uncharacterized protein</fullName>
    </submittedName>
</protein>
<comment type="caution">
    <text evidence="3">The sequence shown here is derived from an EMBL/GenBank/DDBJ whole genome shotgun (WGS) entry which is preliminary data.</text>
</comment>
<evidence type="ECO:0000256" key="1">
    <source>
        <dbReference type="SAM" id="MobiDB-lite"/>
    </source>
</evidence>
<evidence type="ECO:0000256" key="2">
    <source>
        <dbReference type="SAM" id="SignalP"/>
    </source>
</evidence>
<sequence length="326" mass="35922">MIAVKRVAWGVSLFFLTALPATPRAASASGGAGAHVLASTPQGVVRQIAAHVGAQGTDFVLSTLAPRELGVSAQYSVFLEGLRVYFDLHESEIMLRGLNERHTHDYLMWTRARDDAKDGRVNPVDVAKMLAVTEATRLDLYRERTRNAILRDRLSAFTGLALPDELVDPPAPPKDKPPQIDLGPTLKKFSMTRADPRIRRKILHTILNIKDAWQFAVAARANLDYLRRNLLLAQEIYQQDRASSLGAAMGEVTMGEAEMVRAAKAYYSNVYLLSILLGNENSDPDQPTFKGLDPQFLYRLTGQKKGEERGGYVPKSGTGFGQSDAQ</sequence>
<dbReference type="RefSeq" id="WP_132938186.1">
    <property type="nucleotide sequence ID" value="NZ_CP119676.1"/>
</dbReference>
<evidence type="ECO:0000313" key="3">
    <source>
        <dbReference type="EMBL" id="TCS64234.1"/>
    </source>
</evidence>
<organism evidence="3 4">
    <name type="scientific">Varunaivibrio sulfuroxidans</name>
    <dbReference type="NCBI Taxonomy" id="1773489"/>
    <lineage>
        <taxon>Bacteria</taxon>
        <taxon>Pseudomonadati</taxon>
        <taxon>Pseudomonadota</taxon>
        <taxon>Alphaproteobacteria</taxon>
        <taxon>Rhodospirillales</taxon>
        <taxon>Magnetovibrionaceae</taxon>
        <taxon>Varunaivibrio</taxon>
    </lineage>
</organism>
<dbReference type="AlphaFoldDB" id="A0A4R3JEK5"/>
<accession>A0A4R3JEK5</accession>
<reference evidence="3 4" key="1">
    <citation type="submission" date="2019-03" db="EMBL/GenBank/DDBJ databases">
        <title>Genomic Encyclopedia of Type Strains, Phase IV (KMG-IV): sequencing the most valuable type-strain genomes for metagenomic binning, comparative biology and taxonomic classification.</title>
        <authorList>
            <person name="Goeker M."/>
        </authorList>
    </citation>
    <scope>NUCLEOTIDE SEQUENCE [LARGE SCALE GENOMIC DNA]</scope>
    <source>
        <strain evidence="3 4">DSM 101688</strain>
    </source>
</reference>
<dbReference type="Gene3D" id="1.20.1600.10">
    <property type="entry name" value="Outer membrane efflux proteins (OEP)"/>
    <property type="match status" value="1"/>
</dbReference>
<feature type="chain" id="PRO_5020382519" evidence="2">
    <location>
        <begin position="21"/>
        <end position="326"/>
    </location>
</feature>
<gene>
    <name evidence="3" type="ORF">EDD55_102276</name>
</gene>